<feature type="domain" description="C2H2-type" evidence="11">
    <location>
        <begin position="241"/>
        <end position="268"/>
    </location>
</feature>
<keyword evidence="7" id="KW-0804">Transcription</keyword>
<evidence type="ECO:0008006" key="16">
    <source>
        <dbReference type="Google" id="ProtNLM"/>
    </source>
</evidence>
<dbReference type="FunFam" id="3.30.160.60:FF:000512">
    <property type="entry name" value="zinc finger protein 197 isoform X1"/>
    <property type="match status" value="1"/>
</dbReference>
<protein>
    <recommendedName>
        <fullName evidence="16">Protein krueppel</fullName>
    </recommendedName>
</protein>
<accession>A0A5N4B788</accession>
<feature type="binding site" evidence="10">
    <location>
        <position position="76"/>
    </location>
    <ligand>
        <name>Zn(2+)</name>
        <dbReference type="ChEBI" id="CHEBI:29105"/>
    </ligand>
</feature>
<feature type="binding site" evidence="10">
    <location>
        <position position="22"/>
    </location>
    <ligand>
        <name>Zn(2+)</name>
        <dbReference type="ChEBI" id="CHEBI:29105"/>
    </ligand>
</feature>
<keyword evidence="2 10" id="KW-0479">Metal-binding</keyword>
<feature type="domain" description="C2H2-type" evidence="11">
    <location>
        <begin position="297"/>
        <end position="324"/>
    </location>
</feature>
<reference evidence="14 15" key="1">
    <citation type="journal article" date="2018" name="Elife">
        <title>Firefly genomes illuminate parallel origins of bioluminescence in beetles.</title>
        <authorList>
            <person name="Fallon T.R."/>
            <person name="Lower S.E."/>
            <person name="Chang C.H."/>
            <person name="Bessho-Uehara M."/>
            <person name="Martin G.J."/>
            <person name="Bewick A.J."/>
            <person name="Behringer M."/>
            <person name="Debat H.J."/>
            <person name="Wong I."/>
            <person name="Day J.C."/>
            <person name="Suvorov A."/>
            <person name="Silva C.J."/>
            <person name="Stanger-Hall K.F."/>
            <person name="Hall D.W."/>
            <person name="Schmitz R.J."/>
            <person name="Nelson D.R."/>
            <person name="Lewis S.M."/>
            <person name="Shigenobu S."/>
            <person name="Bybee S.M."/>
            <person name="Larracuente A.M."/>
            <person name="Oba Y."/>
            <person name="Weng J.K."/>
        </authorList>
    </citation>
    <scope>NUCLEOTIDE SEQUENCE [LARGE SCALE GENOMIC DNA]</scope>
    <source>
        <strain evidence="14">1611_PpyrPB1</strain>
        <tissue evidence="14">Whole body</tissue>
    </source>
</reference>
<dbReference type="Gene3D" id="3.30.160.60">
    <property type="entry name" value="Classic Zinc Finger"/>
    <property type="match status" value="6"/>
</dbReference>
<feature type="domain" description="C2H2-type" evidence="11">
    <location>
        <begin position="325"/>
        <end position="348"/>
    </location>
</feature>
<keyword evidence="5 10" id="KW-0862">Zinc</keyword>
<dbReference type="AlphaFoldDB" id="A0A5N4B788"/>
<feature type="domain" description="C2H2-type" evidence="11">
    <location>
        <begin position="269"/>
        <end position="296"/>
    </location>
</feature>
<dbReference type="InterPro" id="IPR036236">
    <property type="entry name" value="Znf_C2H2_sf"/>
</dbReference>
<evidence type="ECO:0000256" key="7">
    <source>
        <dbReference type="ARBA" id="ARBA00023163"/>
    </source>
</evidence>
<keyword evidence="8" id="KW-0539">Nucleus</keyword>
<evidence type="ECO:0000256" key="8">
    <source>
        <dbReference type="ARBA" id="ARBA00023242"/>
    </source>
</evidence>
<dbReference type="OrthoDB" id="6077919at2759"/>
<evidence type="ECO:0000256" key="6">
    <source>
        <dbReference type="ARBA" id="ARBA00023015"/>
    </source>
</evidence>
<comment type="caution">
    <text evidence="14">The sequence shown here is derived from an EMBL/GenBank/DDBJ whole genome shotgun (WGS) entry which is preliminary data.</text>
</comment>
<dbReference type="GO" id="GO:0008270">
    <property type="term" value="F:zinc ion binding"/>
    <property type="evidence" value="ECO:0007669"/>
    <property type="project" value="UniProtKB-UniRule"/>
</dbReference>
<dbReference type="SMART" id="SM00868">
    <property type="entry name" value="zf-AD"/>
    <property type="match status" value="1"/>
</dbReference>
<keyword evidence="4 9" id="KW-0863">Zinc-finger</keyword>
<dbReference type="FunFam" id="3.30.160.60:FF:000478">
    <property type="entry name" value="Zinc finger protein 133"/>
    <property type="match status" value="1"/>
</dbReference>
<evidence type="ECO:0000259" key="12">
    <source>
        <dbReference type="PROSITE" id="PS51915"/>
    </source>
</evidence>
<gene>
    <name evidence="13" type="ORF">PPYR_02429</name>
    <name evidence="14" type="ORF">PPYR_02439</name>
</gene>
<keyword evidence="6" id="KW-0805">Transcription regulation</keyword>
<dbReference type="FunFam" id="3.30.160.60:FF:000736">
    <property type="entry name" value="Zinc finger protein 423"/>
    <property type="match status" value="1"/>
</dbReference>
<dbReference type="PROSITE" id="PS51915">
    <property type="entry name" value="ZAD"/>
    <property type="match status" value="1"/>
</dbReference>
<dbReference type="InterPro" id="IPR012934">
    <property type="entry name" value="Znf_AD"/>
</dbReference>
<dbReference type="FunFam" id="3.30.160.60:FF:000446">
    <property type="entry name" value="Zinc finger protein"/>
    <property type="match status" value="1"/>
</dbReference>
<dbReference type="SUPFAM" id="SSF57716">
    <property type="entry name" value="Glucocorticoid receptor-like (DNA-binding domain)"/>
    <property type="match status" value="1"/>
</dbReference>
<reference evidence="14" key="2">
    <citation type="submission" date="2019-08" db="EMBL/GenBank/DDBJ databases">
        <authorList>
            <consortium name="Photinus pyralis genome working group"/>
            <person name="Fallon T.R."/>
            <person name="Sander Lower S.E."/>
            <person name="Weng J.-K."/>
        </authorList>
    </citation>
    <scope>NUCLEOTIDE SEQUENCE</scope>
    <source>
        <strain evidence="14">1611_PpyrPB1</strain>
        <tissue evidence="14">Whole body</tissue>
    </source>
</reference>
<evidence type="ECO:0000259" key="11">
    <source>
        <dbReference type="PROSITE" id="PS50157"/>
    </source>
</evidence>
<evidence type="ECO:0000313" key="14">
    <source>
        <dbReference type="EMBL" id="KAB0805469.1"/>
    </source>
</evidence>
<comment type="subcellular location">
    <subcellularLocation>
        <location evidence="1">Nucleus</location>
    </subcellularLocation>
</comment>
<dbReference type="InParanoid" id="A0A5N4B788"/>
<evidence type="ECO:0000256" key="5">
    <source>
        <dbReference type="ARBA" id="ARBA00022833"/>
    </source>
</evidence>
<feature type="domain" description="ZAD" evidence="12">
    <location>
        <begin position="20"/>
        <end position="100"/>
    </location>
</feature>
<dbReference type="EMBL" id="VVIM01000001">
    <property type="protein sequence ID" value="KAB0805469.1"/>
    <property type="molecule type" value="Genomic_DNA"/>
</dbReference>
<dbReference type="PROSITE" id="PS50157">
    <property type="entry name" value="ZINC_FINGER_C2H2_2"/>
    <property type="match status" value="6"/>
</dbReference>
<feature type="domain" description="C2H2-type" evidence="11">
    <location>
        <begin position="185"/>
        <end position="212"/>
    </location>
</feature>
<name>A0A5N4B788_PHOPY</name>
<feature type="binding site" evidence="10">
    <location>
        <position position="25"/>
    </location>
    <ligand>
        <name>Zn(2+)</name>
        <dbReference type="ChEBI" id="CHEBI:29105"/>
    </ligand>
</feature>
<feature type="domain" description="C2H2-type" evidence="11">
    <location>
        <begin position="213"/>
        <end position="240"/>
    </location>
</feature>
<dbReference type="SUPFAM" id="SSF57667">
    <property type="entry name" value="beta-beta-alpha zinc fingers"/>
    <property type="match status" value="3"/>
</dbReference>
<dbReference type="Proteomes" id="UP000327044">
    <property type="component" value="Unassembled WGS sequence"/>
</dbReference>
<evidence type="ECO:0000256" key="10">
    <source>
        <dbReference type="PROSITE-ProRule" id="PRU01263"/>
    </source>
</evidence>
<dbReference type="FunFam" id="3.30.160.60:FF:000256">
    <property type="entry name" value="PLAG1 like zinc finger 2"/>
    <property type="match status" value="1"/>
</dbReference>
<evidence type="ECO:0000256" key="2">
    <source>
        <dbReference type="ARBA" id="ARBA00022723"/>
    </source>
</evidence>
<evidence type="ECO:0000256" key="1">
    <source>
        <dbReference type="ARBA" id="ARBA00004123"/>
    </source>
</evidence>
<dbReference type="PROSITE" id="PS00028">
    <property type="entry name" value="ZINC_FINGER_C2H2_1"/>
    <property type="match status" value="6"/>
</dbReference>
<dbReference type="InterPro" id="IPR013087">
    <property type="entry name" value="Znf_C2H2_type"/>
</dbReference>
<dbReference type="Pfam" id="PF00096">
    <property type="entry name" value="zf-C2H2"/>
    <property type="match status" value="6"/>
</dbReference>
<evidence type="ECO:0000256" key="3">
    <source>
        <dbReference type="ARBA" id="ARBA00022737"/>
    </source>
</evidence>
<dbReference type="GO" id="GO:0000981">
    <property type="term" value="F:DNA-binding transcription factor activity, RNA polymerase II-specific"/>
    <property type="evidence" value="ECO:0007669"/>
    <property type="project" value="TreeGrafter"/>
</dbReference>
<dbReference type="PANTHER" id="PTHR24394">
    <property type="entry name" value="ZINC FINGER PROTEIN"/>
    <property type="match status" value="1"/>
</dbReference>
<keyword evidence="15" id="KW-1185">Reference proteome</keyword>
<dbReference type="FunCoup" id="A0A5N4B788">
    <property type="interactions" value="177"/>
</dbReference>
<proteinExistence type="predicted"/>
<evidence type="ECO:0000313" key="13">
    <source>
        <dbReference type="EMBL" id="KAB0805459.1"/>
    </source>
</evidence>
<dbReference type="FunFam" id="3.30.160.60:FF:001289">
    <property type="entry name" value="Zinc finger protein 574"/>
    <property type="match status" value="1"/>
</dbReference>
<dbReference type="Gene3D" id="3.40.1800.20">
    <property type="match status" value="1"/>
</dbReference>
<sequence length="348" mass="40055">MNDDSNKNFVNLFCDFSFNTVCRLCLEKTQPNKKMSQLFEPKQNNLISDLPGMIMACASIQIIEGDGLPSTICSKCLAKLNVAWQFKLQCENSDAKLRQFYFNNSSQLPIAPVFDGFGFDLKHEQHVCVLKSELDVANSYNNTSELISGGNLATPPPLKREQECKKVKTKKIKRQKTERKDLKIHQCDTCGKTFNRREYLTQHIRIHTGEKPYHCHLCEKRFVNSGHLTTHMRTHTGERPHSCTLCPKAFSTRQELHKHTMVHNGDRPFVCKMCGKCFGSSSNLYSHLKHHTGEKNFTCEHCGKAFYTKQELKQHLVVHTGEKAFLCELCNKRFSQIAHLRRHSKLHK</sequence>
<feature type="binding site" evidence="10">
    <location>
        <position position="73"/>
    </location>
    <ligand>
        <name>Zn(2+)</name>
        <dbReference type="ChEBI" id="CHEBI:29105"/>
    </ligand>
</feature>
<evidence type="ECO:0000313" key="15">
    <source>
        <dbReference type="Proteomes" id="UP000327044"/>
    </source>
</evidence>
<evidence type="ECO:0000256" key="9">
    <source>
        <dbReference type="PROSITE-ProRule" id="PRU00042"/>
    </source>
</evidence>
<evidence type="ECO:0000256" key="4">
    <source>
        <dbReference type="ARBA" id="ARBA00022771"/>
    </source>
</evidence>
<dbReference type="Pfam" id="PF07776">
    <property type="entry name" value="zf-AD"/>
    <property type="match status" value="1"/>
</dbReference>
<organism evidence="14 15">
    <name type="scientific">Photinus pyralis</name>
    <name type="common">Common eastern firefly</name>
    <name type="synonym">Lampyris pyralis</name>
    <dbReference type="NCBI Taxonomy" id="7054"/>
    <lineage>
        <taxon>Eukaryota</taxon>
        <taxon>Metazoa</taxon>
        <taxon>Ecdysozoa</taxon>
        <taxon>Arthropoda</taxon>
        <taxon>Hexapoda</taxon>
        <taxon>Insecta</taxon>
        <taxon>Pterygota</taxon>
        <taxon>Neoptera</taxon>
        <taxon>Endopterygota</taxon>
        <taxon>Coleoptera</taxon>
        <taxon>Polyphaga</taxon>
        <taxon>Elateriformia</taxon>
        <taxon>Elateroidea</taxon>
        <taxon>Lampyridae</taxon>
        <taxon>Lampyrinae</taxon>
        <taxon>Photinus</taxon>
    </lineage>
</organism>
<dbReference type="SMART" id="SM00355">
    <property type="entry name" value="ZnF_C2H2"/>
    <property type="match status" value="6"/>
</dbReference>
<keyword evidence="3" id="KW-0677">Repeat</keyword>
<dbReference type="GO" id="GO:0005634">
    <property type="term" value="C:nucleus"/>
    <property type="evidence" value="ECO:0007669"/>
    <property type="project" value="UniProtKB-SubCell"/>
</dbReference>
<dbReference type="PANTHER" id="PTHR24394:SF29">
    <property type="entry name" value="MYONEURIN"/>
    <property type="match status" value="1"/>
</dbReference>
<dbReference type="EMBL" id="VVIM01000001">
    <property type="protein sequence ID" value="KAB0805459.1"/>
    <property type="molecule type" value="Genomic_DNA"/>
</dbReference>